<comment type="caution">
    <text evidence="2">The sequence shown here is derived from an EMBL/GenBank/DDBJ whole genome shotgun (WGS) entry which is preliminary data.</text>
</comment>
<accession>A0A7X0U5L7</accession>
<proteinExistence type="predicted"/>
<evidence type="ECO:0000313" key="2">
    <source>
        <dbReference type="EMBL" id="MBB6556157.1"/>
    </source>
</evidence>
<keyword evidence="3" id="KW-1185">Reference proteome</keyword>
<protein>
    <recommendedName>
        <fullName evidence="4">Phage portal protein</fullName>
    </recommendedName>
</protein>
<evidence type="ECO:0000256" key="1">
    <source>
        <dbReference type="SAM" id="MobiDB-lite"/>
    </source>
</evidence>
<feature type="compositionally biased region" description="Acidic residues" evidence="1">
    <location>
        <begin position="549"/>
        <end position="562"/>
    </location>
</feature>
<name>A0A7X0U5L7_9ACTN</name>
<dbReference type="AlphaFoldDB" id="A0A7X0U5L7"/>
<dbReference type="RefSeq" id="WP_185110639.1">
    <property type="nucleotide sequence ID" value="NZ_BAAAXY010000150.1"/>
</dbReference>
<dbReference type="EMBL" id="JACHMI010000001">
    <property type="protein sequence ID" value="MBB6556157.1"/>
    <property type="molecule type" value="Genomic_DNA"/>
</dbReference>
<dbReference type="Proteomes" id="UP000565579">
    <property type="component" value="Unassembled WGS sequence"/>
</dbReference>
<reference evidence="2 3" key="1">
    <citation type="submission" date="2020-08" db="EMBL/GenBank/DDBJ databases">
        <title>Sequencing the genomes of 1000 actinobacteria strains.</title>
        <authorList>
            <person name="Klenk H.-P."/>
        </authorList>
    </citation>
    <scope>NUCLEOTIDE SEQUENCE [LARGE SCALE GENOMIC DNA]</scope>
    <source>
        <strain evidence="2 3">DSM 43768</strain>
    </source>
</reference>
<evidence type="ECO:0008006" key="4">
    <source>
        <dbReference type="Google" id="ProtNLM"/>
    </source>
</evidence>
<sequence>MGFASRLQESFYRWTGRAELAETLRAERLTVEHLQESLADLERRMYEPGWQQMTALAEQEFSREGLKRLTAVCRVMGIKNVLIKRGLALRTAYVWGQGVEISARSGGKRGKGRTSQDVNAVVQVFLADDGNRKTLTGSQAAEENERSLGTDGNLFFACFTNPRTGRVQVRSLPYDEITDIITNPQDASEVWYYKRQWTEQSTDQITGGITSVTRTAYYPALGYRPVLKPKRVKDSYGAAEVLWDAPTYHVKVGALKSWKFGIPDAYAAVDWANAYREFLTDWARLVKALSRFAWRLTSKGSKQAAAKTRMATGPATDRYSGEPQHAGAAAFLTPDMMLEAVPKTGATIDSESGRPLAAMVAAGLDVPVTMLLGDPGTTGARATAETLDTPTERAMEMRRGVWTDCYQAILAHVILESVRAPEGPLKGTITRDDNGKEIVRLQGDADQTIDVSWPDIDDLDPASVIDSITKADQTGYLPPLVIVRLLLEALGVRDVDSIIDSLTGEDGEFVPPEGATGRAGQAAVDAFRRGEDPAAALGGGDPVPPEPEDRPDDANPSDDEEE</sequence>
<organism evidence="2 3">
    <name type="scientific">Nonomuraea rubra</name>
    <dbReference type="NCBI Taxonomy" id="46180"/>
    <lineage>
        <taxon>Bacteria</taxon>
        <taxon>Bacillati</taxon>
        <taxon>Actinomycetota</taxon>
        <taxon>Actinomycetes</taxon>
        <taxon>Streptosporangiales</taxon>
        <taxon>Streptosporangiaceae</taxon>
        <taxon>Nonomuraea</taxon>
    </lineage>
</organism>
<feature type="region of interest" description="Disordered" evidence="1">
    <location>
        <begin position="509"/>
        <end position="562"/>
    </location>
</feature>
<gene>
    <name evidence="2" type="ORF">HD593_010952</name>
</gene>
<evidence type="ECO:0000313" key="3">
    <source>
        <dbReference type="Proteomes" id="UP000565579"/>
    </source>
</evidence>